<keyword evidence="8" id="KW-1185">Reference proteome</keyword>
<feature type="domain" description="EAL" evidence="4">
    <location>
        <begin position="560"/>
        <end position="810"/>
    </location>
</feature>
<dbReference type="InterPro" id="IPR005330">
    <property type="entry name" value="MHYT_dom"/>
</dbReference>
<dbReference type="PROSITE" id="PS50887">
    <property type="entry name" value="GGDEF"/>
    <property type="match status" value="1"/>
</dbReference>
<feature type="domain" description="PAS" evidence="2">
    <location>
        <begin position="257"/>
        <end position="329"/>
    </location>
</feature>
<dbReference type="Proteomes" id="UP001231124">
    <property type="component" value="Unassembled WGS sequence"/>
</dbReference>
<name>A0ABU0HUF6_9HYPH</name>
<dbReference type="InterPro" id="IPR000160">
    <property type="entry name" value="GGDEF_dom"/>
</dbReference>
<dbReference type="SMART" id="SM00091">
    <property type="entry name" value="PAS"/>
    <property type="match status" value="1"/>
</dbReference>
<dbReference type="SMART" id="SM00052">
    <property type="entry name" value="EAL"/>
    <property type="match status" value="1"/>
</dbReference>
<feature type="transmembrane region" description="Helical" evidence="1">
    <location>
        <begin position="47"/>
        <end position="72"/>
    </location>
</feature>
<feature type="transmembrane region" description="Helical" evidence="1">
    <location>
        <begin position="84"/>
        <end position="103"/>
    </location>
</feature>
<dbReference type="NCBIfam" id="TIGR00254">
    <property type="entry name" value="GGDEF"/>
    <property type="match status" value="1"/>
</dbReference>
<dbReference type="InterPro" id="IPR013655">
    <property type="entry name" value="PAS_fold_3"/>
</dbReference>
<keyword evidence="1" id="KW-0472">Membrane</keyword>
<evidence type="ECO:0000259" key="2">
    <source>
        <dbReference type="PROSITE" id="PS50112"/>
    </source>
</evidence>
<comment type="caution">
    <text evidence="7">The sequence shown here is derived from an EMBL/GenBank/DDBJ whole genome shotgun (WGS) entry which is preliminary data.</text>
</comment>
<feature type="domain" description="PAC" evidence="3">
    <location>
        <begin position="333"/>
        <end position="386"/>
    </location>
</feature>
<dbReference type="InterPro" id="IPR043128">
    <property type="entry name" value="Rev_trsase/Diguanyl_cyclase"/>
</dbReference>
<dbReference type="PROSITE" id="PS50112">
    <property type="entry name" value="PAS"/>
    <property type="match status" value="1"/>
</dbReference>
<dbReference type="InterPro" id="IPR035965">
    <property type="entry name" value="PAS-like_dom_sf"/>
</dbReference>
<keyword evidence="1" id="KW-0812">Transmembrane</keyword>
<evidence type="ECO:0000313" key="7">
    <source>
        <dbReference type="EMBL" id="MDQ0445969.1"/>
    </source>
</evidence>
<dbReference type="InterPro" id="IPR000014">
    <property type="entry name" value="PAS"/>
</dbReference>
<evidence type="ECO:0000259" key="3">
    <source>
        <dbReference type="PROSITE" id="PS50113"/>
    </source>
</evidence>
<evidence type="ECO:0000259" key="5">
    <source>
        <dbReference type="PROSITE" id="PS50887"/>
    </source>
</evidence>
<dbReference type="SMART" id="SM00086">
    <property type="entry name" value="PAC"/>
    <property type="match status" value="1"/>
</dbReference>
<dbReference type="PANTHER" id="PTHR44757">
    <property type="entry name" value="DIGUANYLATE CYCLASE DGCP"/>
    <property type="match status" value="1"/>
</dbReference>
<feature type="transmembrane region" description="Helical" evidence="1">
    <location>
        <begin position="12"/>
        <end position="35"/>
    </location>
</feature>
<feature type="domain" description="GGDEF" evidence="5">
    <location>
        <begin position="418"/>
        <end position="551"/>
    </location>
</feature>
<dbReference type="SMART" id="SM00267">
    <property type="entry name" value="GGDEF"/>
    <property type="match status" value="1"/>
</dbReference>
<dbReference type="RefSeq" id="WP_238203231.1">
    <property type="nucleotide sequence ID" value="NZ_BPQE01000013.1"/>
</dbReference>
<dbReference type="NCBIfam" id="TIGR00229">
    <property type="entry name" value="sensory_box"/>
    <property type="match status" value="1"/>
</dbReference>
<reference evidence="7 8" key="1">
    <citation type="submission" date="2023-07" db="EMBL/GenBank/DDBJ databases">
        <title>Genomic Encyclopedia of Type Strains, Phase IV (KMG-IV): sequencing the most valuable type-strain genomes for metagenomic binning, comparative biology and taxonomic classification.</title>
        <authorList>
            <person name="Goeker M."/>
        </authorList>
    </citation>
    <scope>NUCLEOTIDE SEQUENCE [LARGE SCALE GENOMIC DNA]</scope>
    <source>
        <strain evidence="7 8">DSM 19013</strain>
    </source>
</reference>
<keyword evidence="1" id="KW-1133">Transmembrane helix</keyword>
<dbReference type="SUPFAM" id="SSF55073">
    <property type="entry name" value="Nucleotide cyclase"/>
    <property type="match status" value="1"/>
</dbReference>
<accession>A0ABU0HUF6</accession>
<feature type="domain" description="MHYT" evidence="6">
    <location>
        <begin position="12"/>
        <end position="199"/>
    </location>
</feature>
<dbReference type="SUPFAM" id="SSF55785">
    <property type="entry name" value="PYP-like sensor domain (PAS domain)"/>
    <property type="match status" value="1"/>
</dbReference>
<feature type="transmembrane region" description="Helical" evidence="1">
    <location>
        <begin position="110"/>
        <end position="130"/>
    </location>
</feature>
<dbReference type="Pfam" id="PF08447">
    <property type="entry name" value="PAS_3"/>
    <property type="match status" value="1"/>
</dbReference>
<feature type="transmembrane region" description="Helical" evidence="1">
    <location>
        <begin position="218"/>
        <end position="237"/>
    </location>
</feature>
<gene>
    <name evidence="7" type="ORF">QO012_000447</name>
</gene>
<dbReference type="Pfam" id="PF00990">
    <property type="entry name" value="GGDEF"/>
    <property type="match status" value="1"/>
</dbReference>
<dbReference type="InterPro" id="IPR029787">
    <property type="entry name" value="Nucleotide_cyclase"/>
</dbReference>
<organism evidence="7 8">
    <name type="scientific">Methylobacterium aerolatum</name>
    <dbReference type="NCBI Taxonomy" id="418708"/>
    <lineage>
        <taxon>Bacteria</taxon>
        <taxon>Pseudomonadati</taxon>
        <taxon>Pseudomonadota</taxon>
        <taxon>Alphaproteobacteria</taxon>
        <taxon>Hyphomicrobiales</taxon>
        <taxon>Methylobacteriaceae</taxon>
        <taxon>Methylobacterium</taxon>
    </lineage>
</organism>
<dbReference type="InterPro" id="IPR035919">
    <property type="entry name" value="EAL_sf"/>
</dbReference>
<dbReference type="Gene3D" id="3.20.20.450">
    <property type="entry name" value="EAL domain"/>
    <property type="match status" value="1"/>
</dbReference>
<sequence length="824" mass="88835">MYRAITCLTQEHTFWAVPLAALVCWLSSVTTVYLLRQSRSESSAGHILWVGGAGITAGIGIWSTHFIAMLGYDPGFGIGYDPALTVLSLVVGTASACGALALARTTRRAAATVGAGIVLGLGIAAMHFTGMAGIRLAGTIGWHWPLVAAAVTAGCGLSGAALLLATRPGGRRLQLEAATVLTGAIACLHFIAMTAVVIEPDPSRAPEAGDFPKAMLASGIAVGMLTVLAILALSLVAEHLRQTNRSLREGKRRIAESEARLALALDAGSDGLWDCDLATGAAWCSERWWRFLGYEPGEMEAHARTWRSLLHPEDAALTERVLADHLEGRAATYEVEHRMRRKDGTWAWLLTRGRVVDRAADGTPLRFVATQIDIGARKAAERQIAHMARHDGLTDLPNRALFYDRLEERLAELRARGGAAAVLCLDLDRFKAVNDRLGHLAGDTVLRAVAHRIRLELRAEDTVARLGGDEFAVLIAEAADMNALEGLAGRLIASVGEPIRVEGQAVEVGLSIGIALAPRHGTNGEEVMKRADLALYRAKAEGRNTHRIFAAAMDAAAAERRELESDLRRAIEENELTLHYQPQVTTGGRDLVGFEALVRWQHPARGLIPPSTFVPLAEECGLIMPLGEWVLRAACREAATWTRPLKIAVNLSPLQFQQADLAERVLAILAEAGLSPTRLELEITESVIINDMERALSILRRLKALGISIAMDDFGTGYSSLATLQAFPFDKIKIDRAFVGHVEGSPQAAVIVRAVLGLGRSLGMGVVAEGVETPHQMRFLTDESCDEVQGYLVGKPQPIERFTRYIHGAGRTIVWSEEGMTNAA</sequence>
<protein>
    <submittedName>
        <fullName evidence="7">Diguanylate cyclase (GGDEF)-like protein/PAS domain S-box-containing protein</fullName>
    </submittedName>
</protein>
<dbReference type="InterPro" id="IPR001610">
    <property type="entry name" value="PAC"/>
</dbReference>
<dbReference type="InterPro" id="IPR001633">
    <property type="entry name" value="EAL_dom"/>
</dbReference>
<feature type="transmembrane region" description="Helical" evidence="1">
    <location>
        <begin position="177"/>
        <end position="198"/>
    </location>
</feature>
<dbReference type="PROSITE" id="PS50924">
    <property type="entry name" value="MHYT"/>
    <property type="match status" value="1"/>
</dbReference>
<dbReference type="PROSITE" id="PS50113">
    <property type="entry name" value="PAC"/>
    <property type="match status" value="1"/>
</dbReference>
<dbReference type="EMBL" id="JAUSVP010000001">
    <property type="protein sequence ID" value="MDQ0445969.1"/>
    <property type="molecule type" value="Genomic_DNA"/>
</dbReference>
<dbReference type="CDD" id="cd01948">
    <property type="entry name" value="EAL"/>
    <property type="match status" value="1"/>
</dbReference>
<dbReference type="Pfam" id="PF03707">
    <property type="entry name" value="MHYT"/>
    <property type="match status" value="2"/>
</dbReference>
<dbReference type="InterPro" id="IPR000700">
    <property type="entry name" value="PAS-assoc_C"/>
</dbReference>
<evidence type="ECO:0000259" key="6">
    <source>
        <dbReference type="PROSITE" id="PS50924"/>
    </source>
</evidence>
<evidence type="ECO:0000256" key="1">
    <source>
        <dbReference type="PROSITE-ProRule" id="PRU00244"/>
    </source>
</evidence>
<dbReference type="PROSITE" id="PS50883">
    <property type="entry name" value="EAL"/>
    <property type="match status" value="1"/>
</dbReference>
<dbReference type="SUPFAM" id="SSF141868">
    <property type="entry name" value="EAL domain-like"/>
    <property type="match status" value="1"/>
</dbReference>
<dbReference type="Gene3D" id="3.30.450.20">
    <property type="entry name" value="PAS domain"/>
    <property type="match status" value="1"/>
</dbReference>
<dbReference type="CDD" id="cd01949">
    <property type="entry name" value="GGDEF"/>
    <property type="match status" value="1"/>
</dbReference>
<proteinExistence type="predicted"/>
<evidence type="ECO:0000313" key="8">
    <source>
        <dbReference type="Proteomes" id="UP001231124"/>
    </source>
</evidence>
<feature type="transmembrane region" description="Helical" evidence="1">
    <location>
        <begin position="142"/>
        <end position="165"/>
    </location>
</feature>
<dbReference type="InterPro" id="IPR052155">
    <property type="entry name" value="Biofilm_reg_signaling"/>
</dbReference>
<dbReference type="Pfam" id="PF00563">
    <property type="entry name" value="EAL"/>
    <property type="match status" value="1"/>
</dbReference>
<dbReference type="PANTHER" id="PTHR44757:SF2">
    <property type="entry name" value="BIOFILM ARCHITECTURE MAINTENANCE PROTEIN MBAA"/>
    <property type="match status" value="1"/>
</dbReference>
<dbReference type="CDD" id="cd00130">
    <property type="entry name" value="PAS"/>
    <property type="match status" value="1"/>
</dbReference>
<dbReference type="Gene3D" id="3.30.70.270">
    <property type="match status" value="1"/>
</dbReference>
<evidence type="ECO:0000259" key="4">
    <source>
        <dbReference type="PROSITE" id="PS50883"/>
    </source>
</evidence>